<accession>A0A1D2NG14</accession>
<gene>
    <name evidence="1" type="ORF">Ocin01_02473</name>
</gene>
<reference evidence="1 2" key="1">
    <citation type="journal article" date="2016" name="Genome Biol. Evol.">
        <title>Gene Family Evolution Reflects Adaptation to Soil Environmental Stressors in the Genome of the Collembolan Orchesella cincta.</title>
        <authorList>
            <person name="Faddeeva-Vakhrusheva A."/>
            <person name="Derks M.F."/>
            <person name="Anvar S.Y."/>
            <person name="Agamennone V."/>
            <person name="Suring W."/>
            <person name="Smit S."/>
            <person name="van Straalen N.M."/>
            <person name="Roelofs D."/>
        </authorList>
    </citation>
    <scope>NUCLEOTIDE SEQUENCE [LARGE SCALE GENOMIC DNA]</scope>
    <source>
        <tissue evidence="1">Mixed pool</tissue>
    </source>
</reference>
<comment type="caution">
    <text evidence="1">The sequence shown here is derived from an EMBL/GenBank/DDBJ whole genome shotgun (WGS) entry which is preliminary data.</text>
</comment>
<dbReference type="AlphaFoldDB" id="A0A1D2NG14"/>
<evidence type="ECO:0000313" key="2">
    <source>
        <dbReference type="Proteomes" id="UP000094527"/>
    </source>
</evidence>
<sequence length="243" mass="27483">MRVGHDFWRKYAVLFDGLAVSPNSLVPWISNAVSGMTRKQDALAQLNLFMKDGNVTRGGLSLETTIKWIEFNRFPIVFDFICSNSQPLSQWTAYSKTLSAKDSPVFKYIQSYVEGRVLATNEDSMRQNCNGRENAGFAPNYKMIYERTHALIFPVTMNCCDKEKKEAAVIQMLDFLRTMPSEGVHGFVTSALHEPIPNAKVDFGDNETYAIADSLGHFEKPLLPGEYFLTVRMICCCVCKFDL</sequence>
<dbReference type="EMBL" id="LJIJ01000051">
    <property type="protein sequence ID" value="ODN04203.1"/>
    <property type="molecule type" value="Genomic_DNA"/>
</dbReference>
<feature type="non-terminal residue" evidence="1">
    <location>
        <position position="243"/>
    </location>
</feature>
<name>A0A1D2NG14_ORCCI</name>
<organism evidence="1 2">
    <name type="scientific">Orchesella cincta</name>
    <name type="common">Springtail</name>
    <name type="synonym">Podura cincta</name>
    <dbReference type="NCBI Taxonomy" id="48709"/>
    <lineage>
        <taxon>Eukaryota</taxon>
        <taxon>Metazoa</taxon>
        <taxon>Ecdysozoa</taxon>
        <taxon>Arthropoda</taxon>
        <taxon>Hexapoda</taxon>
        <taxon>Collembola</taxon>
        <taxon>Entomobryomorpha</taxon>
        <taxon>Entomobryoidea</taxon>
        <taxon>Orchesellidae</taxon>
        <taxon>Orchesellinae</taxon>
        <taxon>Orchesella</taxon>
    </lineage>
</organism>
<dbReference type="InterPro" id="IPR008969">
    <property type="entry name" value="CarboxyPept-like_regulatory"/>
</dbReference>
<evidence type="ECO:0000313" key="1">
    <source>
        <dbReference type="EMBL" id="ODN04203.1"/>
    </source>
</evidence>
<keyword evidence="2" id="KW-1185">Reference proteome</keyword>
<dbReference type="Proteomes" id="UP000094527">
    <property type="component" value="Unassembled WGS sequence"/>
</dbReference>
<dbReference type="Gene3D" id="2.60.40.1120">
    <property type="entry name" value="Carboxypeptidase-like, regulatory domain"/>
    <property type="match status" value="1"/>
</dbReference>
<protein>
    <submittedName>
        <fullName evidence="1">Uncharacterized protein</fullName>
    </submittedName>
</protein>
<dbReference type="SUPFAM" id="SSF49464">
    <property type="entry name" value="Carboxypeptidase regulatory domain-like"/>
    <property type="match status" value="1"/>
</dbReference>
<proteinExistence type="predicted"/>